<reference evidence="3" key="1">
    <citation type="submission" date="2020-06" db="EMBL/GenBank/DDBJ databases">
        <title>WGS assembly of Ceratodon purpureus strain R40.</title>
        <authorList>
            <person name="Carey S.B."/>
            <person name="Jenkins J."/>
            <person name="Shu S."/>
            <person name="Lovell J.T."/>
            <person name="Sreedasyam A."/>
            <person name="Maumus F."/>
            <person name="Tiley G.P."/>
            <person name="Fernandez-Pozo N."/>
            <person name="Barry K."/>
            <person name="Chen C."/>
            <person name="Wang M."/>
            <person name="Lipzen A."/>
            <person name="Daum C."/>
            <person name="Saski C.A."/>
            <person name="Payton A.C."/>
            <person name="Mcbreen J.C."/>
            <person name="Conrad R.E."/>
            <person name="Kollar L.M."/>
            <person name="Olsson S."/>
            <person name="Huttunen S."/>
            <person name="Landis J.B."/>
            <person name="Wickett N.J."/>
            <person name="Johnson M.G."/>
            <person name="Rensing S.A."/>
            <person name="Grimwood J."/>
            <person name="Schmutz J."/>
            <person name="Mcdaniel S.F."/>
        </authorList>
    </citation>
    <scope>NUCLEOTIDE SEQUENCE</scope>
    <source>
        <strain evidence="3">R40</strain>
    </source>
</reference>
<name>A0A8T0J7A2_CERPU</name>
<feature type="transmembrane region" description="Helical" evidence="2">
    <location>
        <begin position="265"/>
        <end position="282"/>
    </location>
</feature>
<proteinExistence type="predicted"/>
<feature type="transmembrane region" description="Helical" evidence="2">
    <location>
        <begin position="178"/>
        <end position="204"/>
    </location>
</feature>
<gene>
    <name evidence="3" type="ORF">KC19_1G181300</name>
</gene>
<dbReference type="PANTHER" id="PTHR15887:SF1">
    <property type="entry name" value="TRANSMEMBRANE PROTEIN 69"/>
    <property type="match status" value="1"/>
</dbReference>
<dbReference type="PANTHER" id="PTHR15887">
    <property type="entry name" value="TRANSMEMBRANE PROTEIN 69"/>
    <property type="match status" value="1"/>
</dbReference>
<keyword evidence="4" id="KW-1185">Reference proteome</keyword>
<dbReference type="InterPro" id="IPR021836">
    <property type="entry name" value="DUF3429"/>
</dbReference>
<protein>
    <submittedName>
        <fullName evidence="3">Uncharacterized protein</fullName>
    </submittedName>
</protein>
<feature type="compositionally biased region" description="Polar residues" evidence="1">
    <location>
        <begin position="118"/>
        <end position="134"/>
    </location>
</feature>
<keyword evidence="2" id="KW-0812">Transmembrane</keyword>
<dbReference type="AlphaFoldDB" id="A0A8T0J7A2"/>
<evidence type="ECO:0000256" key="1">
    <source>
        <dbReference type="SAM" id="MobiDB-lite"/>
    </source>
</evidence>
<dbReference type="EMBL" id="CM026421">
    <property type="protein sequence ID" value="KAG0591527.1"/>
    <property type="molecule type" value="Genomic_DNA"/>
</dbReference>
<evidence type="ECO:0000256" key="2">
    <source>
        <dbReference type="SAM" id="Phobius"/>
    </source>
</evidence>
<feature type="transmembrane region" description="Helical" evidence="2">
    <location>
        <begin position="320"/>
        <end position="340"/>
    </location>
</feature>
<feature type="region of interest" description="Disordered" evidence="1">
    <location>
        <begin position="118"/>
        <end position="169"/>
    </location>
</feature>
<organism evidence="3 4">
    <name type="scientific">Ceratodon purpureus</name>
    <name type="common">Fire moss</name>
    <name type="synonym">Dicranum purpureum</name>
    <dbReference type="NCBI Taxonomy" id="3225"/>
    <lineage>
        <taxon>Eukaryota</taxon>
        <taxon>Viridiplantae</taxon>
        <taxon>Streptophyta</taxon>
        <taxon>Embryophyta</taxon>
        <taxon>Bryophyta</taxon>
        <taxon>Bryophytina</taxon>
        <taxon>Bryopsida</taxon>
        <taxon>Dicranidae</taxon>
        <taxon>Pseudoditrichales</taxon>
        <taxon>Ditrichaceae</taxon>
        <taxon>Ceratodon</taxon>
    </lineage>
</organism>
<keyword evidence="2" id="KW-0472">Membrane</keyword>
<evidence type="ECO:0000313" key="4">
    <source>
        <dbReference type="Proteomes" id="UP000822688"/>
    </source>
</evidence>
<comment type="caution">
    <text evidence="3">The sequence shown here is derived from an EMBL/GenBank/DDBJ whole genome shotgun (WGS) entry which is preliminary data.</text>
</comment>
<dbReference type="OrthoDB" id="194289at2759"/>
<dbReference type="Pfam" id="PF11911">
    <property type="entry name" value="DUF3429"/>
    <property type="match status" value="1"/>
</dbReference>
<sequence length="341" mass="35724">MRAGVAAGRALVSSLHRISSHPQWVKSSCSGFAPRLDLKTPSSSIGVVVRREFGSSSLIWSQCGAPVGGLQVGVDGHRGAGAGGLCVGGVEGVAMGCFRPRAQNYVFLQCLATQTSAQTPIQTSAQTPTQTSILGSKASSETKASPEKSSSSPPPPSTGMGKPEEKPKPKKTGILKQMLLDFGAVPFPALVLGVAGLIPFVALAPPFAQMIPLPDFMAVGHANAQAAYGASIVSFLGAIHWGLAMADYAAPGKGGVANMTLMTSRYVWSVVPSLMAWTALVLPATTKFTVLIFSLWMVLGVDFLFARLKLVPHWFLALRWPLTFVATVSMVPSMLAAATWT</sequence>
<feature type="compositionally biased region" description="Low complexity" evidence="1">
    <location>
        <begin position="136"/>
        <end position="151"/>
    </location>
</feature>
<dbReference type="Proteomes" id="UP000822688">
    <property type="component" value="Chromosome 1"/>
</dbReference>
<accession>A0A8T0J7A2</accession>
<evidence type="ECO:0000313" key="3">
    <source>
        <dbReference type="EMBL" id="KAG0591527.1"/>
    </source>
</evidence>
<feature type="transmembrane region" description="Helical" evidence="2">
    <location>
        <begin position="288"/>
        <end position="308"/>
    </location>
</feature>
<feature type="transmembrane region" description="Helical" evidence="2">
    <location>
        <begin position="224"/>
        <end position="244"/>
    </location>
</feature>
<keyword evidence="2" id="KW-1133">Transmembrane helix</keyword>